<dbReference type="EMBL" id="JRTT01000018">
    <property type="protein sequence ID" value="KHD76488.1"/>
    <property type="molecule type" value="Genomic_DNA"/>
</dbReference>
<evidence type="ECO:0000313" key="1">
    <source>
        <dbReference type="EMBL" id="KHD76488.1"/>
    </source>
</evidence>
<protein>
    <recommendedName>
        <fullName evidence="3">Lipoprotein</fullName>
    </recommendedName>
</protein>
<evidence type="ECO:0000313" key="2">
    <source>
        <dbReference type="Proteomes" id="UP000054537"/>
    </source>
</evidence>
<comment type="caution">
    <text evidence="1">The sequence shown here is derived from an EMBL/GenBank/DDBJ whole genome shotgun (WGS) entry which is preliminary data.</text>
</comment>
<dbReference type="eggNOG" id="ENOG5033N20">
    <property type="taxonomic scope" value="Bacteria"/>
</dbReference>
<gene>
    <name evidence="1" type="ORF">MB27_16885</name>
</gene>
<keyword evidence="2" id="KW-1185">Reference proteome</keyword>
<evidence type="ECO:0008006" key="3">
    <source>
        <dbReference type="Google" id="ProtNLM"/>
    </source>
</evidence>
<sequence length="154" mass="16886">MLAACGKGSGTVQPTETTAQAVQRVEELVEEAFARIPAGATLQFNDGTDRMPCDDPTDNGPKGRIFVEKRYKVVPSAAGAWPADQAIPALVAFWAERGYRLHDDGRDRRDPKYVVETPDGYMVIVKGWNRGDHYDYTLTGSSPCIWANGTPDPQ</sequence>
<dbReference type="Proteomes" id="UP000054537">
    <property type="component" value="Unassembled WGS sequence"/>
</dbReference>
<proteinExistence type="predicted"/>
<dbReference type="STRING" id="1869.MB27_16885"/>
<name>A0A0A6UN33_ACTUT</name>
<dbReference type="AlphaFoldDB" id="A0A0A6UN33"/>
<reference evidence="1 2" key="1">
    <citation type="submission" date="2014-10" db="EMBL/GenBank/DDBJ databases">
        <title>Draft genome sequence of Actinoplanes utahensis NRRL 12052.</title>
        <authorList>
            <person name="Velasco-Bucheli B."/>
            <person name="del Cerro C."/>
            <person name="Hormigo D."/>
            <person name="Garcia J.L."/>
            <person name="Acebal C."/>
            <person name="Arroyo M."/>
            <person name="de la Mata I."/>
        </authorList>
    </citation>
    <scope>NUCLEOTIDE SEQUENCE [LARGE SCALE GENOMIC DNA]</scope>
    <source>
        <strain evidence="1 2">NRRL 12052</strain>
    </source>
</reference>
<organism evidence="1 2">
    <name type="scientific">Actinoplanes utahensis</name>
    <dbReference type="NCBI Taxonomy" id="1869"/>
    <lineage>
        <taxon>Bacteria</taxon>
        <taxon>Bacillati</taxon>
        <taxon>Actinomycetota</taxon>
        <taxon>Actinomycetes</taxon>
        <taxon>Micromonosporales</taxon>
        <taxon>Micromonosporaceae</taxon>
        <taxon>Actinoplanes</taxon>
    </lineage>
</organism>
<accession>A0A0A6UN33</accession>